<dbReference type="Proteomes" id="UP000038009">
    <property type="component" value="Unassembled WGS sequence"/>
</dbReference>
<comment type="caution">
    <text evidence="1">The sequence shown here is derived from an EMBL/GenBank/DDBJ whole genome shotgun (WGS) entry which is preliminary data.</text>
</comment>
<accession>A0A0N0P5U8</accession>
<dbReference type="AlphaFoldDB" id="A0A0N0P5U8"/>
<dbReference type="VEuPathDB" id="TriTrypDB:Lsey_0132_0050"/>
<name>A0A0N0P5U8_LEPSE</name>
<proteinExistence type="predicted"/>
<gene>
    <name evidence="1" type="ORF">ABL78_4523</name>
</gene>
<keyword evidence="2" id="KW-1185">Reference proteome</keyword>
<evidence type="ECO:0000313" key="2">
    <source>
        <dbReference type="Proteomes" id="UP000038009"/>
    </source>
</evidence>
<reference evidence="1 2" key="1">
    <citation type="journal article" date="2015" name="PLoS Pathog.">
        <title>Leptomonas seymouri: Adaptations to the Dixenous Life Cycle Analyzed by Genome Sequencing, Transcriptome Profiling and Co-infection with Leishmania donovani.</title>
        <authorList>
            <person name="Kraeva N."/>
            <person name="Butenko A."/>
            <person name="Hlavacova J."/>
            <person name="Kostygov A."/>
            <person name="Myskova J."/>
            <person name="Grybchuk D."/>
            <person name="Lestinova T."/>
            <person name="Votypka J."/>
            <person name="Volf P."/>
            <person name="Opperdoes F."/>
            <person name="Flegontov P."/>
            <person name="Lukes J."/>
            <person name="Yurchenko V."/>
        </authorList>
    </citation>
    <scope>NUCLEOTIDE SEQUENCE [LARGE SCALE GENOMIC DNA]</scope>
    <source>
        <strain evidence="1 2">ATCC 30220</strain>
    </source>
</reference>
<sequence>MCIQQKVDRLRQVVVQRHDVARVNDSPRHRGAGHFGGRQVAVLKVIWRNEDASSTTFRRALVCEERLIALLIQCDAYAQVPLAPAAAGFGAGGRGLLPGKTALHRHQRVRQHQRHALVRLDAVLLHAVALAVVEALLTSLLKGKLLHCGDERVVCIRLLSSSAENELAWKLHLHPLHYNAVAVGSSRHQEAARGLPVPTVHSLPPLSLQRHPLSHAAPPENGLSNALRFLALAGADSEAVRGGGSPT</sequence>
<organism evidence="1 2">
    <name type="scientific">Leptomonas seymouri</name>
    <dbReference type="NCBI Taxonomy" id="5684"/>
    <lineage>
        <taxon>Eukaryota</taxon>
        <taxon>Discoba</taxon>
        <taxon>Euglenozoa</taxon>
        <taxon>Kinetoplastea</taxon>
        <taxon>Metakinetoplastina</taxon>
        <taxon>Trypanosomatida</taxon>
        <taxon>Trypanosomatidae</taxon>
        <taxon>Leishmaniinae</taxon>
        <taxon>Leptomonas</taxon>
    </lineage>
</organism>
<protein>
    <submittedName>
        <fullName evidence="1">Uncharacterized protein</fullName>
    </submittedName>
</protein>
<dbReference type="EMBL" id="LJSK01000132">
    <property type="protein sequence ID" value="KPI86407.1"/>
    <property type="molecule type" value="Genomic_DNA"/>
</dbReference>
<evidence type="ECO:0000313" key="1">
    <source>
        <dbReference type="EMBL" id="KPI86407.1"/>
    </source>
</evidence>